<evidence type="ECO:0000256" key="1">
    <source>
        <dbReference type="SAM" id="MobiDB-lite"/>
    </source>
</evidence>
<feature type="region of interest" description="Disordered" evidence="1">
    <location>
        <begin position="45"/>
        <end position="70"/>
    </location>
</feature>
<evidence type="ECO:0000313" key="3">
    <source>
        <dbReference type="Proteomes" id="UP000747110"/>
    </source>
</evidence>
<keyword evidence="3" id="KW-1185">Reference proteome</keyword>
<protein>
    <submittedName>
        <fullName evidence="2">Uncharacterized protein</fullName>
    </submittedName>
</protein>
<reference evidence="2" key="1">
    <citation type="journal article" date="2021" name="Proc. Natl. Acad. Sci. U.S.A.">
        <title>Three genomes in the algal genus Volvox reveal the fate of a haploid sex-determining region after a transition to homothallism.</title>
        <authorList>
            <person name="Yamamoto K."/>
            <person name="Hamaji T."/>
            <person name="Kawai-Toyooka H."/>
            <person name="Matsuzaki R."/>
            <person name="Takahashi F."/>
            <person name="Nishimura Y."/>
            <person name="Kawachi M."/>
            <person name="Noguchi H."/>
            <person name="Minakuchi Y."/>
            <person name="Umen J.G."/>
            <person name="Toyoda A."/>
            <person name="Nozaki H."/>
        </authorList>
    </citation>
    <scope>NUCLEOTIDE SEQUENCE</scope>
    <source>
        <strain evidence="2">NIES-3786</strain>
    </source>
</reference>
<dbReference type="AlphaFoldDB" id="A0A8J4CL65"/>
<proteinExistence type="predicted"/>
<accession>A0A8J4CL65</accession>
<feature type="non-terminal residue" evidence="2">
    <location>
        <position position="147"/>
    </location>
</feature>
<name>A0A8J4CL65_9CHLO</name>
<dbReference type="EMBL" id="BNCP01000030">
    <property type="protein sequence ID" value="GIL84579.1"/>
    <property type="molecule type" value="Genomic_DNA"/>
</dbReference>
<sequence length="147" mass="15679">TSFARRTCCSRVATLLPHACRTLLPSLNQVPAVHFTILPYSLPSRRDSATTSTPKRFSPTITTAAPEEPNTTPATSSFIISLRGPRLAFLIFFSGSTLASLVWWEAAFSVCCAAPFFATGAFAFRLVSSGLLSEPACGWGASGCWLG</sequence>
<organism evidence="2 3">
    <name type="scientific">Volvox reticuliferus</name>
    <dbReference type="NCBI Taxonomy" id="1737510"/>
    <lineage>
        <taxon>Eukaryota</taxon>
        <taxon>Viridiplantae</taxon>
        <taxon>Chlorophyta</taxon>
        <taxon>core chlorophytes</taxon>
        <taxon>Chlorophyceae</taxon>
        <taxon>CS clade</taxon>
        <taxon>Chlamydomonadales</taxon>
        <taxon>Volvocaceae</taxon>
        <taxon>Volvox</taxon>
    </lineage>
</organism>
<dbReference type="Proteomes" id="UP000747110">
    <property type="component" value="Unassembled WGS sequence"/>
</dbReference>
<feature type="non-terminal residue" evidence="2">
    <location>
        <position position="1"/>
    </location>
</feature>
<feature type="compositionally biased region" description="Low complexity" evidence="1">
    <location>
        <begin position="58"/>
        <end position="70"/>
    </location>
</feature>
<gene>
    <name evidence="2" type="ORF">Vretifemale_13238</name>
</gene>
<evidence type="ECO:0000313" key="2">
    <source>
        <dbReference type="EMBL" id="GIL84579.1"/>
    </source>
</evidence>
<comment type="caution">
    <text evidence="2">The sequence shown here is derived from an EMBL/GenBank/DDBJ whole genome shotgun (WGS) entry which is preliminary data.</text>
</comment>